<comment type="caution">
    <text evidence="2">The sequence shown here is derived from an EMBL/GenBank/DDBJ whole genome shotgun (WGS) entry which is preliminary data.</text>
</comment>
<sequence>MTCRPSVRTASSRNQTSSSTTSSTPRSWSRPAPDPTSSSHANLDAGYDTDRTRQRLGTLGRNDGPRPEPTNNNQQTTTAAEIERNQP</sequence>
<dbReference type="EMBL" id="JBHMFI010000001">
    <property type="protein sequence ID" value="MFB9073426.1"/>
    <property type="molecule type" value="Genomic_DNA"/>
</dbReference>
<evidence type="ECO:0000313" key="3">
    <source>
        <dbReference type="Proteomes" id="UP001589575"/>
    </source>
</evidence>
<proteinExistence type="predicted"/>
<feature type="region of interest" description="Disordered" evidence="1">
    <location>
        <begin position="1"/>
        <end position="87"/>
    </location>
</feature>
<accession>A0ABV5G3B3</accession>
<reference evidence="2 3" key="1">
    <citation type="submission" date="2024-09" db="EMBL/GenBank/DDBJ databases">
        <authorList>
            <person name="Sun Q."/>
            <person name="Mori K."/>
        </authorList>
    </citation>
    <scope>NUCLEOTIDE SEQUENCE [LARGE SCALE GENOMIC DNA]</scope>
    <source>
        <strain evidence="2 3">CCM 7609</strain>
    </source>
</reference>
<organism evidence="2 3">
    <name type="scientific">Citricoccus parietis</name>
    <dbReference type="NCBI Taxonomy" id="592307"/>
    <lineage>
        <taxon>Bacteria</taxon>
        <taxon>Bacillati</taxon>
        <taxon>Actinomycetota</taxon>
        <taxon>Actinomycetes</taxon>
        <taxon>Micrococcales</taxon>
        <taxon>Micrococcaceae</taxon>
        <taxon>Citricoccus</taxon>
    </lineage>
</organism>
<evidence type="ECO:0000313" key="2">
    <source>
        <dbReference type="EMBL" id="MFB9073426.1"/>
    </source>
</evidence>
<evidence type="ECO:0000256" key="1">
    <source>
        <dbReference type="SAM" id="MobiDB-lite"/>
    </source>
</evidence>
<dbReference type="Proteomes" id="UP001589575">
    <property type="component" value="Unassembled WGS sequence"/>
</dbReference>
<gene>
    <name evidence="2" type="ORF">ACFFX0_20385</name>
</gene>
<name>A0ABV5G3B3_9MICC</name>
<keyword evidence="3" id="KW-1185">Reference proteome</keyword>
<feature type="compositionally biased region" description="Low complexity" evidence="1">
    <location>
        <begin position="8"/>
        <end position="30"/>
    </location>
</feature>
<protein>
    <submittedName>
        <fullName evidence="2">Uncharacterized protein</fullName>
    </submittedName>
</protein>